<dbReference type="PANTHER" id="PTHR32309:SF13">
    <property type="entry name" value="FERRIC ENTEROBACTIN TRANSPORT PROTEIN FEPE"/>
    <property type="match status" value="1"/>
</dbReference>
<dbReference type="GO" id="GO:0004713">
    <property type="term" value="F:protein tyrosine kinase activity"/>
    <property type="evidence" value="ECO:0007669"/>
    <property type="project" value="TreeGrafter"/>
</dbReference>
<dbReference type="GeneID" id="61274220"/>
<reference evidence="8 9" key="1">
    <citation type="submission" date="2018-08" db="EMBL/GenBank/DDBJ databases">
        <title>A genome reference for cultivated species of the human gut microbiota.</title>
        <authorList>
            <person name="Zou Y."/>
            <person name="Xue W."/>
            <person name="Luo G."/>
        </authorList>
    </citation>
    <scope>NUCLEOTIDE SEQUENCE [LARGE SCALE GENOMIC DNA]</scope>
    <source>
        <strain evidence="8 9">AF14-6AC</strain>
    </source>
</reference>
<evidence type="ECO:0000256" key="2">
    <source>
        <dbReference type="ARBA" id="ARBA00022475"/>
    </source>
</evidence>
<dbReference type="AlphaFoldDB" id="A0A1Y3YK49"/>
<keyword evidence="4" id="KW-1133">Transmembrane helix</keyword>
<evidence type="ECO:0000259" key="6">
    <source>
        <dbReference type="Pfam" id="PF02706"/>
    </source>
</evidence>
<evidence type="ECO:0000259" key="7">
    <source>
        <dbReference type="Pfam" id="PF13807"/>
    </source>
</evidence>
<dbReference type="Proteomes" id="UP000283426">
    <property type="component" value="Unassembled WGS sequence"/>
</dbReference>
<evidence type="ECO:0000256" key="1">
    <source>
        <dbReference type="ARBA" id="ARBA00004651"/>
    </source>
</evidence>
<evidence type="ECO:0000313" key="8">
    <source>
        <dbReference type="EMBL" id="RGV20166.1"/>
    </source>
</evidence>
<dbReference type="InterPro" id="IPR032807">
    <property type="entry name" value="GNVR"/>
</dbReference>
<accession>A0A1Y3YK49</accession>
<dbReference type="RefSeq" id="WP_013611274.1">
    <property type="nucleotide sequence ID" value="NZ_JABWDG010000011.1"/>
</dbReference>
<protein>
    <submittedName>
        <fullName evidence="8">Uncharacterized protein</fullName>
    </submittedName>
</protein>
<dbReference type="GO" id="GO:0005886">
    <property type="term" value="C:plasma membrane"/>
    <property type="evidence" value="ECO:0007669"/>
    <property type="project" value="UniProtKB-SubCell"/>
</dbReference>
<organism evidence="8 9">
    <name type="scientific">Odoribacter splanchnicus</name>
    <dbReference type="NCBI Taxonomy" id="28118"/>
    <lineage>
        <taxon>Bacteria</taxon>
        <taxon>Pseudomonadati</taxon>
        <taxon>Bacteroidota</taxon>
        <taxon>Bacteroidia</taxon>
        <taxon>Bacteroidales</taxon>
        <taxon>Odoribacteraceae</taxon>
        <taxon>Odoribacter</taxon>
    </lineage>
</organism>
<dbReference type="PANTHER" id="PTHR32309">
    <property type="entry name" value="TYROSINE-PROTEIN KINASE"/>
    <property type="match status" value="1"/>
</dbReference>
<feature type="domain" description="Tyrosine-protein kinase G-rich" evidence="7">
    <location>
        <begin position="248"/>
        <end position="319"/>
    </location>
</feature>
<keyword evidence="5" id="KW-0472">Membrane</keyword>
<dbReference type="Pfam" id="PF13807">
    <property type="entry name" value="GNVR"/>
    <property type="match status" value="1"/>
</dbReference>
<keyword evidence="3" id="KW-0812">Transmembrane</keyword>
<dbReference type="OMA" id="DCAYLER"/>
<evidence type="ECO:0000256" key="3">
    <source>
        <dbReference type="ARBA" id="ARBA00022692"/>
    </source>
</evidence>
<proteinExistence type="predicted"/>
<dbReference type="EMBL" id="QRYW01000042">
    <property type="protein sequence ID" value="RGV20166.1"/>
    <property type="molecule type" value="Genomic_DNA"/>
</dbReference>
<dbReference type="InterPro" id="IPR050445">
    <property type="entry name" value="Bact_polysacc_biosynth/exp"/>
</dbReference>
<keyword evidence="2" id="KW-1003">Cell membrane</keyword>
<evidence type="ECO:0000313" key="9">
    <source>
        <dbReference type="Proteomes" id="UP000283426"/>
    </source>
</evidence>
<sequence length="344" mass="39454">MENEEIDLIEVMAKLWHRKKTIMYIALFFLVGGLVLAFFLPRKYTAQCTLGLEMEDRTTRISVEGMSPFQSMPMGDMRNTRIVSPAMYPDIFFSVPFQKELIYSPLYIDERGDTVTFYNYLVSGPERLALVTDPSQVEQLTEEESKCLAYLKDAFSVKVNNKDGNLKITLDLPDPKLSAYLTNRAQAMLQTYIARFRIAKAQAALDFVEERYTEVKNELEKKQQALVQFREKHPDRTSVQLETEEKILTNDYELFFGLYSDIVKQREKAKIQVKEDMPVLTVIEPVVEPTVPSKPQRALIVLASLLLGLFVGCGFVLIQPIFSQIVSSKKQAHTIPIKRMKKIS</sequence>
<evidence type="ECO:0000256" key="5">
    <source>
        <dbReference type="ARBA" id="ARBA00023136"/>
    </source>
</evidence>
<evidence type="ECO:0000256" key="4">
    <source>
        <dbReference type="ARBA" id="ARBA00022989"/>
    </source>
</evidence>
<feature type="domain" description="Polysaccharide chain length determinant N-terminal" evidence="6">
    <location>
        <begin position="4"/>
        <end position="57"/>
    </location>
</feature>
<name>A0A1Y3YK49_9BACT</name>
<comment type="subcellular location">
    <subcellularLocation>
        <location evidence="1">Cell membrane</location>
        <topology evidence="1">Multi-pass membrane protein</topology>
    </subcellularLocation>
</comment>
<dbReference type="InterPro" id="IPR003856">
    <property type="entry name" value="LPS_length_determ_N"/>
</dbReference>
<comment type="caution">
    <text evidence="8">The sequence shown here is derived from an EMBL/GenBank/DDBJ whole genome shotgun (WGS) entry which is preliminary data.</text>
</comment>
<gene>
    <name evidence="8" type="ORF">DWW24_16660</name>
</gene>
<dbReference type="Pfam" id="PF02706">
    <property type="entry name" value="Wzz"/>
    <property type="match status" value="1"/>
</dbReference>